<accession>A0A2X0M3A1</accession>
<keyword evidence="6" id="KW-0378">Hydrolase</keyword>
<evidence type="ECO:0000256" key="2">
    <source>
        <dbReference type="ARBA" id="ARBA00006914"/>
    </source>
</evidence>
<dbReference type="Proteomes" id="UP000249464">
    <property type="component" value="Unassembled WGS sequence"/>
</dbReference>
<dbReference type="STRING" id="796604.A0A2X0M3A1"/>
<feature type="compositionally biased region" description="Polar residues" evidence="13">
    <location>
        <begin position="385"/>
        <end position="398"/>
    </location>
</feature>
<dbReference type="PANTHER" id="PTHR23077">
    <property type="entry name" value="AAA-FAMILY ATPASE"/>
    <property type="match status" value="1"/>
</dbReference>
<dbReference type="SUPFAM" id="SSF54585">
    <property type="entry name" value="Cdc48 domain 2-like"/>
    <property type="match status" value="1"/>
</dbReference>
<dbReference type="SUPFAM" id="SSF52540">
    <property type="entry name" value="P-loop containing nucleoside triphosphate hydrolases"/>
    <property type="match status" value="2"/>
</dbReference>
<evidence type="ECO:0000256" key="4">
    <source>
        <dbReference type="ARBA" id="ARBA00022593"/>
    </source>
</evidence>
<gene>
    <name evidence="15" type="primary">BQ5605_C002g01742</name>
    <name evidence="15" type="ORF">BQ5605_C002G01742</name>
</gene>
<feature type="region of interest" description="Disordered" evidence="13">
    <location>
        <begin position="300"/>
        <end position="328"/>
    </location>
</feature>
<evidence type="ECO:0000256" key="12">
    <source>
        <dbReference type="ARBA" id="ARBA00048778"/>
    </source>
</evidence>
<keyword evidence="5" id="KW-0547">Nucleotide-binding</keyword>
<feature type="compositionally biased region" description="Basic and acidic residues" evidence="13">
    <location>
        <begin position="319"/>
        <end position="328"/>
    </location>
</feature>
<comment type="subcellular location">
    <subcellularLocation>
        <location evidence="1">Membrane</location>
    </subcellularLocation>
</comment>
<dbReference type="InterPro" id="IPR029067">
    <property type="entry name" value="CDC48_domain_2-like_sf"/>
</dbReference>
<dbReference type="Gene3D" id="3.10.330.10">
    <property type="match status" value="1"/>
</dbReference>
<evidence type="ECO:0000256" key="7">
    <source>
        <dbReference type="ARBA" id="ARBA00022840"/>
    </source>
</evidence>
<evidence type="ECO:0000256" key="9">
    <source>
        <dbReference type="ARBA" id="ARBA00023136"/>
    </source>
</evidence>
<dbReference type="PROSITE" id="PS00674">
    <property type="entry name" value="AAA"/>
    <property type="match status" value="1"/>
</dbReference>
<evidence type="ECO:0000256" key="3">
    <source>
        <dbReference type="ARBA" id="ARBA00022448"/>
    </source>
</evidence>
<dbReference type="InterPro" id="IPR003593">
    <property type="entry name" value="AAA+_ATPase"/>
</dbReference>
<dbReference type="SMART" id="SM00382">
    <property type="entry name" value="AAA"/>
    <property type="match status" value="2"/>
</dbReference>
<evidence type="ECO:0000256" key="6">
    <source>
        <dbReference type="ARBA" id="ARBA00022801"/>
    </source>
</evidence>
<evidence type="ECO:0000256" key="13">
    <source>
        <dbReference type="SAM" id="MobiDB-lite"/>
    </source>
</evidence>
<feature type="region of interest" description="Disordered" evidence="13">
    <location>
        <begin position="1060"/>
        <end position="1082"/>
    </location>
</feature>
<dbReference type="InterPro" id="IPR050168">
    <property type="entry name" value="AAA_ATPase_domain"/>
</dbReference>
<dbReference type="GO" id="GO:0016558">
    <property type="term" value="P:protein import into peroxisome matrix"/>
    <property type="evidence" value="ECO:0007669"/>
    <property type="project" value="TreeGrafter"/>
</dbReference>
<evidence type="ECO:0000313" key="15">
    <source>
        <dbReference type="EMBL" id="SGY35227.1"/>
    </source>
</evidence>
<keyword evidence="9" id="KW-0472">Membrane</keyword>
<dbReference type="InterPro" id="IPR009010">
    <property type="entry name" value="Asp_de-COase-like_dom_sf"/>
</dbReference>
<dbReference type="Pfam" id="PF17862">
    <property type="entry name" value="AAA_lid_3"/>
    <property type="match status" value="1"/>
</dbReference>
<dbReference type="Pfam" id="PF09262">
    <property type="entry name" value="PEX-1N"/>
    <property type="match status" value="1"/>
</dbReference>
<organism evidence="15 16">
    <name type="scientific">Microbotryum silenes-dioicae</name>
    <dbReference type="NCBI Taxonomy" id="796604"/>
    <lineage>
        <taxon>Eukaryota</taxon>
        <taxon>Fungi</taxon>
        <taxon>Dikarya</taxon>
        <taxon>Basidiomycota</taxon>
        <taxon>Pucciniomycotina</taxon>
        <taxon>Microbotryomycetes</taxon>
        <taxon>Microbotryales</taxon>
        <taxon>Microbotryaceae</taxon>
        <taxon>Microbotryum</taxon>
    </lineage>
</organism>
<keyword evidence="4" id="KW-0962">Peroxisome biogenesis</keyword>
<dbReference type="InterPro" id="IPR003959">
    <property type="entry name" value="ATPase_AAA_core"/>
</dbReference>
<dbReference type="SUPFAM" id="SSF50692">
    <property type="entry name" value="ADC-like"/>
    <property type="match status" value="1"/>
</dbReference>
<dbReference type="InterPro" id="IPR015342">
    <property type="entry name" value="PEX1-N_C-lobe"/>
</dbReference>
<dbReference type="InterPro" id="IPR041569">
    <property type="entry name" value="AAA_lid_3"/>
</dbReference>
<dbReference type="InterPro" id="IPR027417">
    <property type="entry name" value="P-loop_NTPase"/>
</dbReference>
<comment type="catalytic activity">
    <reaction evidence="12">
        <text>ATP + H2O = ADP + phosphate + H(+)</text>
        <dbReference type="Rhea" id="RHEA:13065"/>
        <dbReference type="ChEBI" id="CHEBI:15377"/>
        <dbReference type="ChEBI" id="CHEBI:15378"/>
        <dbReference type="ChEBI" id="CHEBI:30616"/>
        <dbReference type="ChEBI" id="CHEBI:43474"/>
        <dbReference type="ChEBI" id="CHEBI:456216"/>
    </reaction>
    <physiologicalReaction direction="left-to-right" evidence="12">
        <dbReference type="Rhea" id="RHEA:13066"/>
    </physiologicalReaction>
</comment>
<feature type="domain" description="AAA+ ATPase" evidence="14">
    <location>
        <begin position="748"/>
        <end position="889"/>
    </location>
</feature>
<proteinExistence type="inferred from homology"/>
<feature type="region of interest" description="Disordered" evidence="13">
    <location>
        <begin position="385"/>
        <end position="423"/>
    </location>
</feature>
<keyword evidence="16" id="KW-1185">Reference proteome</keyword>
<evidence type="ECO:0000256" key="1">
    <source>
        <dbReference type="ARBA" id="ARBA00004370"/>
    </source>
</evidence>
<reference evidence="15 16" key="1">
    <citation type="submission" date="2016-11" db="EMBL/GenBank/DDBJ databases">
        <authorList>
            <person name="Jaros S."/>
            <person name="Januszkiewicz K."/>
            <person name="Wedrychowicz H."/>
        </authorList>
    </citation>
    <scope>NUCLEOTIDE SEQUENCE [LARGE SCALE GENOMIC DNA]</scope>
</reference>
<dbReference type="GO" id="GO:0005524">
    <property type="term" value="F:ATP binding"/>
    <property type="evidence" value="ECO:0007669"/>
    <property type="project" value="UniProtKB-KW"/>
</dbReference>
<keyword evidence="8" id="KW-0653">Protein transport</keyword>
<evidence type="ECO:0000256" key="11">
    <source>
        <dbReference type="ARBA" id="ARBA00034532"/>
    </source>
</evidence>
<dbReference type="EMBL" id="FQNC01000041">
    <property type="protein sequence ID" value="SGY35227.1"/>
    <property type="molecule type" value="Genomic_DNA"/>
</dbReference>
<evidence type="ECO:0000256" key="10">
    <source>
        <dbReference type="ARBA" id="ARBA00032509"/>
    </source>
</evidence>
<evidence type="ECO:0000259" key="14">
    <source>
        <dbReference type="SMART" id="SM00382"/>
    </source>
</evidence>
<dbReference type="CDD" id="cd19526">
    <property type="entry name" value="RecA-like_PEX1_r2"/>
    <property type="match status" value="1"/>
</dbReference>
<evidence type="ECO:0000256" key="5">
    <source>
        <dbReference type="ARBA" id="ARBA00022741"/>
    </source>
</evidence>
<keyword evidence="3" id="KW-0813">Transport</keyword>
<comment type="similarity">
    <text evidence="2">Belongs to the AAA ATPase family.</text>
</comment>
<sequence>MGRKAVLTFASLRNCLVNLPLSITGPLTERGIAPQSLVVELSFHSQTKPPSKKTGGSSNGTSKAYVGWTGLPSSVASVAQHARSNGGALGDKVEVDPQFAVMLGLGMSEGMPVTIELMRDLPTATSVAVTPVSADDWEILETNAEFVEMNLLNQVRAVKEGMMVGCWVGGTTLVRFTVDATTPPASPAVLLTSVTELLVAPRNRYAKPQPLPPKVHDLSSDTAAVPSSVSPEWDRVRKRLVRLLPLEAMPSSSSSVIAEPQSCVLRSASNDESSIYDAFIAPTLYHVLSRIFPSLRVAVSHHPRPPTKGPDAPSTNPDEAGKDSHRKQVDVRIKLGREIQNGHIWLSEAARQDLGIGLDRSFELLKFQACLTLAARKAKLANEAKLQSASSPSSNHLTNGYAKTAHSRVPLPRSLPTTSTNGHKEFPLHDLGAVATKAAPCVHPVLAGVDDELQAIRSHVVNSLAARILNDKRIPTSGILVTGNSGAGKTVLVQQIGRELEIDPRTLTRTLYIDCSKYTDERQSTLKVKIKGWFDEACWHAPALLVLDNLDRMLGAEVEHADSFPALHLAHTFLSLAMPALSSRPIILIATAQSSTSLHPLLTTTHLLGETISLKGPNKAGRKDIVKALVGTKAATTGLVASSLDYTSIAGLTEGYLPADLSDLVGRAIHQSAMRTTSSTSNLELGVDDFHAAQIGFVPLSLRDVKLQKSDVQWADIGGLHETRRVLRETLEWPTKYGAIFASCPLRLRSGLLLYGYPGCGKTLLASAVAKECGLNFISVKGPEILNKYIGASEKSVRDLFERAQAAKPCILFFDEFDSIAPKRRLLEHSGHDSTGVTDRVVNQMLTQMDGAEGLDGVYVLAATSRPDLIDPALLRPGRLDKSLLCDMPSLTDRLEIIQASARKIALDPSVDLNKYAVKTEGFSGADLQALVYNAHLDAIHETLSSTTNALQSSAESKGKTENEDITYTTLGGPAASDKVLSRAEQATVNKRLELILSTIKAQQASKTKIETKLNDAAKEKPKTHVTARHLDTSMASTRPSVPAEELTRLRQIYNEFVDGRSANGLPSGQASEEIGGRASLM</sequence>
<protein>
    <recommendedName>
        <fullName evidence="11">Peroxisomal ATPase PEX1</fullName>
    </recommendedName>
    <alternativeName>
        <fullName evidence="10">Peroxin-1</fullName>
    </alternativeName>
</protein>
<dbReference type="FunFam" id="3.40.50.300:FF:000149">
    <property type="entry name" value="Nuclear valosin-containing protein-like"/>
    <property type="match status" value="1"/>
</dbReference>
<dbReference type="PANTHER" id="PTHR23077:SF12">
    <property type="entry name" value="PEROXISOMAL ATPASE PEX1"/>
    <property type="match status" value="1"/>
</dbReference>
<dbReference type="InterPro" id="IPR003960">
    <property type="entry name" value="ATPase_AAA_CS"/>
</dbReference>
<dbReference type="Gene3D" id="1.10.8.60">
    <property type="match status" value="2"/>
</dbReference>
<evidence type="ECO:0000313" key="16">
    <source>
        <dbReference type="Proteomes" id="UP000249464"/>
    </source>
</evidence>
<dbReference type="GO" id="GO:0005778">
    <property type="term" value="C:peroxisomal membrane"/>
    <property type="evidence" value="ECO:0007669"/>
    <property type="project" value="TreeGrafter"/>
</dbReference>
<dbReference type="AlphaFoldDB" id="A0A2X0M3A1"/>
<dbReference type="Gene3D" id="3.40.50.300">
    <property type="entry name" value="P-loop containing nucleotide triphosphate hydrolases"/>
    <property type="match status" value="2"/>
</dbReference>
<dbReference type="GO" id="GO:0005829">
    <property type="term" value="C:cytosol"/>
    <property type="evidence" value="ECO:0007669"/>
    <property type="project" value="TreeGrafter"/>
</dbReference>
<feature type="domain" description="AAA+ ATPase" evidence="14">
    <location>
        <begin position="475"/>
        <end position="613"/>
    </location>
</feature>
<dbReference type="GO" id="GO:0016887">
    <property type="term" value="F:ATP hydrolysis activity"/>
    <property type="evidence" value="ECO:0007669"/>
    <property type="project" value="InterPro"/>
</dbReference>
<keyword evidence="7" id="KW-0067">ATP-binding</keyword>
<evidence type="ECO:0000256" key="8">
    <source>
        <dbReference type="ARBA" id="ARBA00022927"/>
    </source>
</evidence>
<name>A0A2X0M3A1_9BASI</name>
<dbReference type="Pfam" id="PF00004">
    <property type="entry name" value="AAA"/>
    <property type="match status" value="2"/>
</dbReference>